<evidence type="ECO:0000313" key="3">
    <source>
        <dbReference type="Proteomes" id="UP001595847"/>
    </source>
</evidence>
<dbReference type="InterPro" id="IPR006142">
    <property type="entry name" value="INTEIN"/>
</dbReference>
<dbReference type="PROSITE" id="PS50819">
    <property type="entry name" value="INTEIN_ENDONUCLEASE"/>
    <property type="match status" value="1"/>
</dbReference>
<dbReference type="Gene3D" id="3.10.28.10">
    <property type="entry name" value="Homing endonucleases"/>
    <property type="match status" value="1"/>
</dbReference>
<keyword evidence="3" id="KW-1185">Reference proteome</keyword>
<dbReference type="InterPro" id="IPR027434">
    <property type="entry name" value="Homing_endonucl"/>
</dbReference>
<organism evidence="2 3">
    <name type="scientific">Nocardiopsis sediminis</name>
    <dbReference type="NCBI Taxonomy" id="1778267"/>
    <lineage>
        <taxon>Bacteria</taxon>
        <taxon>Bacillati</taxon>
        <taxon>Actinomycetota</taxon>
        <taxon>Actinomycetes</taxon>
        <taxon>Streptosporangiales</taxon>
        <taxon>Nocardiopsidaceae</taxon>
        <taxon>Nocardiopsis</taxon>
    </lineage>
</organism>
<proteinExistence type="predicted"/>
<dbReference type="Proteomes" id="UP001595847">
    <property type="component" value="Unassembled WGS sequence"/>
</dbReference>
<dbReference type="PRINTS" id="PR00379">
    <property type="entry name" value="INTEIN"/>
</dbReference>
<evidence type="ECO:0000313" key="2">
    <source>
        <dbReference type="EMBL" id="MFC3998566.1"/>
    </source>
</evidence>
<dbReference type="EMBL" id="JBHSBH010000014">
    <property type="protein sequence ID" value="MFC3998566.1"/>
    <property type="molecule type" value="Genomic_DNA"/>
</dbReference>
<gene>
    <name evidence="2" type="ORF">ACFOVU_21760</name>
</gene>
<sequence>MTYSEVSRRTRINRSALREWARNRDLVDKYEGPGDCVRCHPLPGLPHPEGAYSYLLGLYLGDGYISYVGDRKKRVWAMRIACADAWPGLISECVDALKSLRPGHPVHVTNRIGCKDVSAQWKHWPCYFPQHGPGRKHTRRIELAPWQDDITHRHPRSLLRGLFHSDGCRFTNPVRRKIAGEWRHYEYPRYFFTNESQDILGICTRHLDQLGIEWKMTRRNNVSVAQRASVALLDEFIGPKY</sequence>
<comment type="caution">
    <text evidence="2">The sequence shown here is derived from an EMBL/GenBank/DDBJ whole genome shotgun (WGS) entry which is preliminary data.</text>
</comment>
<name>A0ABV8FVA7_9ACTN</name>
<accession>A0ABV8FVA7</accession>
<feature type="domain" description="DOD-type homing endonuclease" evidence="1">
    <location>
        <begin position="55"/>
        <end position="212"/>
    </location>
</feature>
<dbReference type="RefSeq" id="WP_378536522.1">
    <property type="nucleotide sequence ID" value="NZ_JBHSBH010000014.1"/>
</dbReference>
<reference evidence="3" key="1">
    <citation type="journal article" date="2019" name="Int. J. Syst. Evol. Microbiol.">
        <title>The Global Catalogue of Microorganisms (GCM) 10K type strain sequencing project: providing services to taxonomists for standard genome sequencing and annotation.</title>
        <authorList>
            <consortium name="The Broad Institute Genomics Platform"/>
            <consortium name="The Broad Institute Genome Sequencing Center for Infectious Disease"/>
            <person name="Wu L."/>
            <person name="Ma J."/>
        </authorList>
    </citation>
    <scope>NUCLEOTIDE SEQUENCE [LARGE SCALE GENOMIC DNA]</scope>
    <source>
        <strain evidence="3">TBRC 1826</strain>
    </source>
</reference>
<evidence type="ECO:0000259" key="1">
    <source>
        <dbReference type="PROSITE" id="PS50819"/>
    </source>
</evidence>
<protein>
    <submittedName>
        <fullName evidence="2">Transcriptional regulator</fullName>
    </submittedName>
</protein>
<dbReference type="InterPro" id="IPR004042">
    <property type="entry name" value="Intein_endonuc_central"/>
</dbReference>